<dbReference type="RefSeq" id="WP_127735795.1">
    <property type="nucleotide sequence ID" value="NZ_RZTZ01000001.1"/>
</dbReference>
<gene>
    <name evidence="1" type="ORF">EM808_03330</name>
</gene>
<sequence length="614" mass="68734">MGIYEELMKEFTDISRGNGVDLIQENANMDGMAPMSHMMHFASAATKHFTIERLLSAQAKSAYLSGHIHIHDLDFYSSGTATCCQIPLGKILEGGFNTGHGYMREPKSITSALALTSIILQANQNQQHGGQAIPLFDYDLAPYIQKSFLRNRSKVAELYRSDEEVHEIAWRWTEEETYQACEAFVHECNSMHSRGGGQTPFVSINLGTDISVAGRLLIKSLLLAVKAGLGKGETPIFPIIVFKVKEGINYHKEDVSYDLFQLAIETTSTRLFPNFLFLDAPFNKEYYNGTKESEAATMGCRTRVLGNIHGDAGCIGRGNLSFTSLNLPLIALESDSTEDFFKRLDTYIHIAIEQLYERYQFQGRKKAATFKFLFTQGVWTNGESLNPEDTLEEIWKQGTLSLGFVGLAEALVALTGFHHGEQEDSYKLGLQIIHHMRKRTDEATIEKKLNYSLLATPAESLAGKAQREARRKFGTIKGVTDRPYFTNSFHIPVYYKISALEKINKEAPFHQLTNGGHITYLELNGDASKNHAAMEQIVRAMKEAGIGYGSINHPVDRCLSCGYKGIIDNCCPSCSAVGEKNFERIRRITGYLVGSLDKWNTAKRSEEKDRVKHL</sequence>
<dbReference type="AlphaFoldDB" id="A0A3S3SNI0"/>
<dbReference type="GO" id="GO:0008998">
    <property type="term" value="F:ribonucleoside-triphosphate reductase (thioredoxin) activity"/>
    <property type="evidence" value="ECO:0007669"/>
    <property type="project" value="InterPro"/>
</dbReference>
<dbReference type="GO" id="GO:0006260">
    <property type="term" value="P:DNA replication"/>
    <property type="evidence" value="ECO:0007669"/>
    <property type="project" value="InterPro"/>
</dbReference>
<keyword evidence="2" id="KW-1185">Reference proteome</keyword>
<dbReference type="NCBIfam" id="NF011292">
    <property type="entry name" value="PRK14704.1"/>
    <property type="match status" value="1"/>
</dbReference>
<dbReference type="Pfam" id="PF13597">
    <property type="entry name" value="NRDD"/>
    <property type="match status" value="1"/>
</dbReference>
<dbReference type="PANTHER" id="PTHR21075:SF0">
    <property type="entry name" value="ANAEROBIC RIBONUCLEOSIDE-TRIPHOSPHATE REDUCTASE"/>
    <property type="match status" value="1"/>
</dbReference>
<evidence type="ECO:0000313" key="2">
    <source>
        <dbReference type="Proteomes" id="UP000288024"/>
    </source>
</evidence>
<dbReference type="GO" id="GO:0009265">
    <property type="term" value="P:2'-deoxyribonucleotide biosynthetic process"/>
    <property type="evidence" value="ECO:0007669"/>
    <property type="project" value="TreeGrafter"/>
</dbReference>
<dbReference type="GO" id="GO:0031250">
    <property type="term" value="C:anaerobic ribonucleoside-triphosphate reductase complex"/>
    <property type="evidence" value="ECO:0007669"/>
    <property type="project" value="TreeGrafter"/>
</dbReference>
<organism evidence="1 2">
    <name type="scientific">Niallia taxi</name>
    <dbReference type="NCBI Taxonomy" id="2499688"/>
    <lineage>
        <taxon>Bacteria</taxon>
        <taxon>Bacillati</taxon>
        <taxon>Bacillota</taxon>
        <taxon>Bacilli</taxon>
        <taxon>Bacillales</taxon>
        <taxon>Bacillaceae</taxon>
        <taxon>Niallia</taxon>
    </lineage>
</organism>
<name>A0A3S3SNI0_9BACI</name>
<accession>A0A3S3SNI0</accession>
<evidence type="ECO:0000313" key="1">
    <source>
        <dbReference type="EMBL" id="RVT67525.1"/>
    </source>
</evidence>
<dbReference type="Gene3D" id="3.20.70.20">
    <property type="match status" value="1"/>
</dbReference>
<dbReference type="EMBL" id="RZTZ01000001">
    <property type="protein sequence ID" value="RVT67525.1"/>
    <property type="molecule type" value="Genomic_DNA"/>
</dbReference>
<dbReference type="PANTHER" id="PTHR21075">
    <property type="entry name" value="ANAEROBIC RIBONUCLEOSIDE-TRIPHOSPHATE REDUCTASE"/>
    <property type="match status" value="1"/>
</dbReference>
<dbReference type="GO" id="GO:0004748">
    <property type="term" value="F:ribonucleoside-diphosphate reductase activity, thioredoxin disulfide as acceptor"/>
    <property type="evidence" value="ECO:0007669"/>
    <property type="project" value="TreeGrafter"/>
</dbReference>
<protein>
    <submittedName>
        <fullName evidence="1">Anaerobic ribonucleoside triphosphate reductase</fullName>
    </submittedName>
</protein>
<proteinExistence type="predicted"/>
<comment type="caution">
    <text evidence="1">The sequence shown here is derived from an EMBL/GenBank/DDBJ whole genome shotgun (WGS) entry which is preliminary data.</text>
</comment>
<dbReference type="SUPFAM" id="SSF51998">
    <property type="entry name" value="PFL-like glycyl radical enzymes"/>
    <property type="match status" value="1"/>
</dbReference>
<dbReference type="CDD" id="cd01675">
    <property type="entry name" value="RNR_III"/>
    <property type="match status" value="1"/>
</dbReference>
<dbReference type="InterPro" id="IPR012833">
    <property type="entry name" value="NrdD"/>
</dbReference>
<dbReference type="Proteomes" id="UP000288024">
    <property type="component" value="Unassembled WGS sequence"/>
</dbReference>
<reference evidence="1 2" key="1">
    <citation type="submission" date="2019-01" db="EMBL/GenBank/DDBJ databases">
        <title>Bacillus sp. M5HDSG1-1, whole genome shotgun sequence.</title>
        <authorList>
            <person name="Tuo L."/>
        </authorList>
    </citation>
    <scope>NUCLEOTIDE SEQUENCE [LARGE SCALE GENOMIC DNA]</scope>
    <source>
        <strain evidence="1 2">M5HDSG1-1</strain>
    </source>
</reference>
<dbReference type="NCBIfam" id="TIGR02487">
    <property type="entry name" value="NrdD"/>
    <property type="match status" value="1"/>
</dbReference>